<feature type="transmembrane region" description="Helical" evidence="1">
    <location>
        <begin position="343"/>
        <end position="374"/>
    </location>
</feature>
<proteinExistence type="predicted"/>
<keyword evidence="2" id="KW-0732">Signal</keyword>
<dbReference type="InterPro" id="IPR052728">
    <property type="entry name" value="O2_lipid_transport_reg"/>
</dbReference>
<dbReference type="EMBL" id="CAJNOR010000021">
    <property type="protein sequence ID" value="CAF0757098.1"/>
    <property type="molecule type" value="Genomic_DNA"/>
</dbReference>
<evidence type="ECO:0000256" key="2">
    <source>
        <dbReference type="SAM" id="SignalP"/>
    </source>
</evidence>
<dbReference type="GO" id="GO:0016747">
    <property type="term" value="F:acyltransferase activity, transferring groups other than amino-acyl groups"/>
    <property type="evidence" value="ECO:0007669"/>
    <property type="project" value="InterPro"/>
</dbReference>
<evidence type="ECO:0000313" key="4">
    <source>
        <dbReference type="EMBL" id="CAF0757098.1"/>
    </source>
</evidence>
<feature type="chain" id="PRO_5032693359" description="Nose resistant-to-fluoxetine protein N-terminal domain-containing protein" evidence="2">
    <location>
        <begin position="20"/>
        <end position="732"/>
    </location>
</feature>
<reference evidence="4" key="1">
    <citation type="submission" date="2021-02" db="EMBL/GenBank/DDBJ databases">
        <authorList>
            <person name="Nowell W R."/>
        </authorList>
    </citation>
    <scope>NUCLEOTIDE SEQUENCE</scope>
</reference>
<dbReference type="Pfam" id="PF20146">
    <property type="entry name" value="NRF"/>
    <property type="match status" value="1"/>
</dbReference>
<sequence>MRLVTVFVISLIFYVGILAEPPSLSSWNLVSYIIGNSEFVQKNFLDSPLDFNETSPWIDVDLTLDAKETQCGQDLQSLARSLITKQTWALKTLDAWGKFPSGVMQGNVYWTGSVQECAHHLRGLNNSVVEQPFQTRTCVIGSSYLYTVRPVYGICVPKSCSANDLVIYINRRTIRIPFIQRYVHVTNGSIRCIDSRPYDAKATLTIVFLSLVVCMILLFTGMHLVIGHQLPLQANPTIRSGYETIPGETTTTTTNAIEEQSEQTPLVVQTQQSTHTTIGEIIISHCSLINNYRTMKNVGQPETLTCLDGIRVISLCWVILGHTFVYALFYSDNVLIIFNWMRYFWFQIIVQAVFSIDSFFLLSGLLVSFLFFVSKVKDERFSMARFLVHHYIYRYLRYTIFYAIILLIYIALSPYLGQDGPMYPENGSETLSCRHTWWRNLLYINNFFDSRYSCMQVSWFLATNMQLHWIAPLFLLAASWKWLFGLIVACTFITIDIITTSVIMSKNNYDRGILSDFKLNQSNSSHNYINDVYIKPWCRIGPYAVGLLLGHILHELHQREDTLSWESILPRRRRLIQFKRFQQIVGWIIALTILAVCVFGTYGDYSGHPLTPSGRIAFHTLARLGWAIGLSIIIVLCYTGYGGVANRFLSHRIFRFLAKLTFGAYLWHSLVLFVSYVGRDQPVHYTITSMLFNAPLYILISYSLSFITFLFIEMPVIQFLKNVFQRRTNSSN</sequence>
<keyword evidence="1" id="KW-0812">Transmembrane</keyword>
<dbReference type="SMART" id="SM00703">
    <property type="entry name" value="NRF"/>
    <property type="match status" value="1"/>
</dbReference>
<evidence type="ECO:0000259" key="3">
    <source>
        <dbReference type="SMART" id="SM00703"/>
    </source>
</evidence>
<dbReference type="InterPro" id="IPR006621">
    <property type="entry name" value="Nose-resist-to-fluoxetine_N"/>
</dbReference>
<feature type="signal peptide" evidence="2">
    <location>
        <begin position="1"/>
        <end position="19"/>
    </location>
</feature>
<dbReference type="PANTHER" id="PTHR11161:SF0">
    <property type="entry name" value="O-ACYLTRANSFERASE LIKE PROTEIN"/>
    <property type="match status" value="1"/>
</dbReference>
<accession>A0A813PM34</accession>
<dbReference type="PANTHER" id="PTHR11161">
    <property type="entry name" value="O-ACYLTRANSFERASE"/>
    <property type="match status" value="1"/>
</dbReference>
<keyword evidence="5" id="KW-1185">Reference proteome</keyword>
<feature type="transmembrane region" description="Helical" evidence="1">
    <location>
        <begin position="623"/>
        <end position="644"/>
    </location>
</feature>
<feature type="transmembrane region" description="Helical" evidence="1">
    <location>
        <begin position="312"/>
        <end position="331"/>
    </location>
</feature>
<feature type="transmembrane region" description="Helical" evidence="1">
    <location>
        <begin position="482"/>
        <end position="504"/>
    </location>
</feature>
<feature type="transmembrane region" description="Helical" evidence="1">
    <location>
        <begin position="581"/>
        <end position="603"/>
    </location>
</feature>
<evidence type="ECO:0000313" key="5">
    <source>
        <dbReference type="Proteomes" id="UP000663828"/>
    </source>
</evidence>
<feature type="transmembrane region" description="Helical" evidence="1">
    <location>
        <begin position="696"/>
        <end position="717"/>
    </location>
</feature>
<feature type="transmembrane region" description="Helical" evidence="1">
    <location>
        <begin position="395"/>
        <end position="416"/>
    </location>
</feature>
<comment type="caution">
    <text evidence="4">The sequence shown here is derived from an EMBL/GenBank/DDBJ whole genome shotgun (WGS) entry which is preliminary data.</text>
</comment>
<dbReference type="Pfam" id="PF01757">
    <property type="entry name" value="Acyl_transf_3"/>
    <property type="match status" value="1"/>
</dbReference>
<name>A0A813PM34_ADIRI</name>
<gene>
    <name evidence="4" type="ORF">XAT740_LOCUS734</name>
</gene>
<feature type="transmembrane region" description="Helical" evidence="1">
    <location>
        <begin position="656"/>
        <end position="676"/>
    </location>
</feature>
<keyword evidence="1" id="KW-0472">Membrane</keyword>
<keyword evidence="1" id="KW-1133">Transmembrane helix</keyword>
<dbReference type="Proteomes" id="UP000663828">
    <property type="component" value="Unassembled WGS sequence"/>
</dbReference>
<organism evidence="4 5">
    <name type="scientific">Adineta ricciae</name>
    <name type="common">Rotifer</name>
    <dbReference type="NCBI Taxonomy" id="249248"/>
    <lineage>
        <taxon>Eukaryota</taxon>
        <taxon>Metazoa</taxon>
        <taxon>Spiralia</taxon>
        <taxon>Gnathifera</taxon>
        <taxon>Rotifera</taxon>
        <taxon>Eurotatoria</taxon>
        <taxon>Bdelloidea</taxon>
        <taxon>Adinetida</taxon>
        <taxon>Adinetidae</taxon>
        <taxon>Adineta</taxon>
    </lineage>
</organism>
<evidence type="ECO:0000256" key="1">
    <source>
        <dbReference type="SAM" id="Phobius"/>
    </source>
</evidence>
<feature type="domain" description="Nose resistant-to-fluoxetine protein N-terminal" evidence="3">
    <location>
        <begin position="68"/>
        <end position="187"/>
    </location>
</feature>
<dbReference type="AlphaFoldDB" id="A0A813PM34"/>
<dbReference type="InterPro" id="IPR002656">
    <property type="entry name" value="Acyl_transf_3_dom"/>
</dbReference>
<feature type="transmembrane region" description="Helical" evidence="1">
    <location>
        <begin position="202"/>
        <end position="226"/>
    </location>
</feature>
<protein>
    <recommendedName>
        <fullName evidence="3">Nose resistant-to-fluoxetine protein N-terminal domain-containing protein</fullName>
    </recommendedName>
</protein>